<protein>
    <submittedName>
        <fullName evidence="1">Uncharacterized protein</fullName>
    </submittedName>
</protein>
<dbReference type="EMBL" id="UINC01085490">
    <property type="protein sequence ID" value="SVC33090.1"/>
    <property type="molecule type" value="Genomic_DNA"/>
</dbReference>
<proteinExistence type="predicted"/>
<name>A0A382L8T2_9ZZZZ</name>
<reference evidence="1" key="1">
    <citation type="submission" date="2018-05" db="EMBL/GenBank/DDBJ databases">
        <authorList>
            <person name="Lanie J.A."/>
            <person name="Ng W.-L."/>
            <person name="Kazmierczak K.M."/>
            <person name="Andrzejewski T.M."/>
            <person name="Davidsen T.M."/>
            <person name="Wayne K.J."/>
            <person name="Tettelin H."/>
            <person name="Glass J.I."/>
            <person name="Rusch D."/>
            <person name="Podicherti R."/>
            <person name="Tsui H.-C.T."/>
            <person name="Winkler M.E."/>
        </authorList>
    </citation>
    <scope>NUCLEOTIDE SEQUENCE</scope>
</reference>
<sequence>KKTEPVSLVVATSGQIALITSVPQNLYRWDRICPTACVMMHFSLV</sequence>
<dbReference type="AlphaFoldDB" id="A0A382L8T2"/>
<evidence type="ECO:0000313" key="1">
    <source>
        <dbReference type="EMBL" id="SVC33090.1"/>
    </source>
</evidence>
<feature type="non-terminal residue" evidence="1">
    <location>
        <position position="1"/>
    </location>
</feature>
<gene>
    <name evidence="1" type="ORF">METZ01_LOCUS285944</name>
</gene>
<accession>A0A382L8T2</accession>
<organism evidence="1">
    <name type="scientific">marine metagenome</name>
    <dbReference type="NCBI Taxonomy" id="408172"/>
    <lineage>
        <taxon>unclassified sequences</taxon>
        <taxon>metagenomes</taxon>
        <taxon>ecological metagenomes</taxon>
    </lineage>
</organism>